<dbReference type="InterPro" id="IPR007494">
    <property type="entry name" value="Glutaredoxin2_C"/>
</dbReference>
<dbReference type="Pfam" id="PF04399">
    <property type="entry name" value="Glutaredoxin2_C"/>
    <property type="match status" value="1"/>
</dbReference>
<dbReference type="InterPro" id="IPR004045">
    <property type="entry name" value="Glutathione_S-Trfase_N"/>
</dbReference>
<dbReference type="NCBIfam" id="NF007702">
    <property type="entry name" value="PRK10387.1"/>
    <property type="match status" value="1"/>
</dbReference>
<dbReference type="PROSITE" id="PS50404">
    <property type="entry name" value="GST_NTER"/>
    <property type="match status" value="1"/>
</dbReference>
<gene>
    <name evidence="2" type="primary">grxB</name>
    <name evidence="2" type="ORF">V6242_01430</name>
</gene>
<dbReference type="InterPro" id="IPR036282">
    <property type="entry name" value="Glutathione-S-Trfase_C_sf"/>
</dbReference>
<name>A0ABU9G234_9GAMM</name>
<evidence type="ECO:0000313" key="3">
    <source>
        <dbReference type="Proteomes" id="UP001379949"/>
    </source>
</evidence>
<dbReference type="RefSeq" id="WP_341562507.1">
    <property type="nucleotide sequence ID" value="NZ_JBAKAQ010000001.1"/>
</dbReference>
<dbReference type="SUPFAM" id="SSF47616">
    <property type="entry name" value="GST C-terminal domain-like"/>
    <property type="match status" value="1"/>
</dbReference>
<proteinExistence type="predicted"/>
<reference evidence="2 3" key="1">
    <citation type="submission" date="2024-02" db="EMBL/GenBank/DDBJ databases">
        <title>Bacteria isolated from the canopy kelp, Nereocystis luetkeana.</title>
        <authorList>
            <person name="Pfister C.A."/>
            <person name="Younker I.T."/>
            <person name="Light S.H."/>
        </authorList>
    </citation>
    <scope>NUCLEOTIDE SEQUENCE [LARGE SCALE GENOMIC DNA]</scope>
    <source>
        <strain evidence="2 3">TI.4.07</strain>
    </source>
</reference>
<feature type="domain" description="GST N-terminal" evidence="1">
    <location>
        <begin position="1"/>
        <end position="77"/>
    </location>
</feature>
<dbReference type="Gene3D" id="3.40.30.10">
    <property type="entry name" value="Glutaredoxin"/>
    <property type="match status" value="1"/>
</dbReference>
<keyword evidence="3" id="KW-1185">Reference proteome</keyword>
<dbReference type="Pfam" id="PF13417">
    <property type="entry name" value="GST_N_3"/>
    <property type="match status" value="1"/>
</dbReference>
<comment type="caution">
    <text evidence="2">The sequence shown here is derived from an EMBL/GenBank/DDBJ whole genome shotgun (WGS) entry which is preliminary data.</text>
</comment>
<dbReference type="EMBL" id="JBAKAR010000001">
    <property type="protein sequence ID" value="MEL0611790.1"/>
    <property type="molecule type" value="Genomic_DNA"/>
</dbReference>
<dbReference type="SUPFAM" id="SSF52833">
    <property type="entry name" value="Thioredoxin-like"/>
    <property type="match status" value="1"/>
</dbReference>
<sequence>MKLYQYHHCPFCVRVDMIANYKEIPHEKVYLLNDDEETCLTLTNAKKAPILEHSDGTTLSDNLLIAKHLDTIGDTKKIIRGEANSINQPSPLKEVEQAIRCLVFPRIILLGLPEFATQSARDHFQSKKEKDLQQSFENALLDSSKYKKQVEQALNALSPLSLPSDHNNTISWDDILLFPILRSLTMVSGLLFPEPIQRYLEEVSRITSIHTYTDFEI</sequence>
<protein>
    <submittedName>
        <fullName evidence="2">Glutaredoxin 2</fullName>
    </submittedName>
</protein>
<dbReference type="Proteomes" id="UP001379949">
    <property type="component" value="Unassembled WGS sequence"/>
</dbReference>
<dbReference type="InterPro" id="IPR036249">
    <property type="entry name" value="Thioredoxin-like_sf"/>
</dbReference>
<evidence type="ECO:0000313" key="2">
    <source>
        <dbReference type="EMBL" id="MEL0611790.1"/>
    </source>
</evidence>
<organism evidence="2 3">
    <name type="scientific">Marinomonas arenicola</name>
    <dbReference type="NCBI Taxonomy" id="569601"/>
    <lineage>
        <taxon>Bacteria</taxon>
        <taxon>Pseudomonadati</taxon>
        <taxon>Pseudomonadota</taxon>
        <taxon>Gammaproteobacteria</taxon>
        <taxon>Oceanospirillales</taxon>
        <taxon>Oceanospirillaceae</taxon>
        <taxon>Marinomonas</taxon>
    </lineage>
</organism>
<evidence type="ECO:0000259" key="1">
    <source>
        <dbReference type="PROSITE" id="PS50404"/>
    </source>
</evidence>
<accession>A0ABU9G234</accession>
<dbReference type="Gene3D" id="1.20.1050.10">
    <property type="match status" value="1"/>
</dbReference>